<dbReference type="SUPFAM" id="SSF56645">
    <property type="entry name" value="Acyl-CoA dehydrogenase NM domain-like"/>
    <property type="match status" value="1"/>
</dbReference>
<feature type="domain" description="Acyl-CoA dehydrogenase/oxidase N-terminal" evidence="10">
    <location>
        <begin position="33"/>
        <end position="146"/>
    </location>
</feature>
<keyword evidence="4 7" id="KW-0285">Flavoprotein</keyword>
<dbReference type="InterPro" id="IPR013786">
    <property type="entry name" value="AcylCoA_DH/ox_N"/>
</dbReference>
<dbReference type="InterPro" id="IPR036250">
    <property type="entry name" value="AcylCo_DH-like_C"/>
</dbReference>
<protein>
    <submittedName>
        <fullName evidence="11">(R)-benzylsuccinyl-CoA dehydrogenase</fullName>
        <ecNumber evidence="11">1.3.8.3</ecNumber>
    </submittedName>
</protein>
<name>A0A7K0CUS8_9NOCA</name>
<keyword evidence="6 7" id="KW-0560">Oxidoreductase</keyword>
<dbReference type="EMBL" id="WEGK01000001">
    <property type="protein sequence ID" value="MQY17143.1"/>
    <property type="molecule type" value="Genomic_DNA"/>
</dbReference>
<dbReference type="PANTHER" id="PTHR48083:SF13">
    <property type="entry name" value="ACYL-COA DEHYDROGENASE FAMILY MEMBER 11"/>
    <property type="match status" value="1"/>
</dbReference>
<feature type="domain" description="Acyl-CoA dehydrogenase/oxidase C-terminal" evidence="8">
    <location>
        <begin position="256"/>
        <end position="408"/>
    </location>
</feature>
<dbReference type="Gene3D" id="1.20.140.10">
    <property type="entry name" value="Butyryl-CoA Dehydrogenase, subunit A, domain 3"/>
    <property type="match status" value="1"/>
</dbReference>
<dbReference type="GO" id="GO:0003995">
    <property type="term" value="F:acyl-CoA dehydrogenase activity"/>
    <property type="evidence" value="ECO:0007669"/>
    <property type="project" value="InterPro"/>
</dbReference>
<dbReference type="Pfam" id="PF02771">
    <property type="entry name" value="Acyl-CoA_dh_N"/>
    <property type="match status" value="1"/>
</dbReference>
<evidence type="ECO:0000259" key="8">
    <source>
        <dbReference type="Pfam" id="PF00441"/>
    </source>
</evidence>
<dbReference type="Gene3D" id="1.10.540.10">
    <property type="entry name" value="Acyl-CoA dehydrogenase/oxidase, N-terminal domain"/>
    <property type="match status" value="1"/>
</dbReference>
<evidence type="ECO:0000256" key="7">
    <source>
        <dbReference type="RuleBase" id="RU362125"/>
    </source>
</evidence>
<feature type="domain" description="Acyl-CoA oxidase/dehydrogenase middle" evidence="9">
    <location>
        <begin position="150"/>
        <end position="244"/>
    </location>
</feature>
<dbReference type="InterPro" id="IPR006091">
    <property type="entry name" value="Acyl-CoA_Oxase/DH_mid-dom"/>
</dbReference>
<evidence type="ECO:0000313" key="12">
    <source>
        <dbReference type="Proteomes" id="UP000438448"/>
    </source>
</evidence>
<dbReference type="AlphaFoldDB" id="A0A7K0CUS8"/>
<dbReference type="InterPro" id="IPR050741">
    <property type="entry name" value="Acyl-CoA_dehydrogenase"/>
</dbReference>
<evidence type="ECO:0000256" key="1">
    <source>
        <dbReference type="ARBA" id="ARBA00001974"/>
    </source>
</evidence>
<gene>
    <name evidence="11" type="primary">bbsG_1</name>
    <name evidence="11" type="ORF">NRB20_02060</name>
</gene>
<dbReference type="SUPFAM" id="SSF47203">
    <property type="entry name" value="Acyl-CoA dehydrogenase C-terminal domain-like"/>
    <property type="match status" value="1"/>
</dbReference>
<dbReference type="GO" id="GO:0050660">
    <property type="term" value="F:flavin adenine dinucleotide binding"/>
    <property type="evidence" value="ECO:0007669"/>
    <property type="project" value="InterPro"/>
</dbReference>
<dbReference type="Pfam" id="PF02770">
    <property type="entry name" value="Acyl-CoA_dh_M"/>
    <property type="match status" value="1"/>
</dbReference>
<dbReference type="InterPro" id="IPR009075">
    <property type="entry name" value="AcylCo_DH/oxidase_C"/>
</dbReference>
<evidence type="ECO:0000256" key="2">
    <source>
        <dbReference type="ARBA" id="ARBA00009347"/>
    </source>
</evidence>
<dbReference type="GO" id="GO:0005737">
    <property type="term" value="C:cytoplasm"/>
    <property type="evidence" value="ECO:0007669"/>
    <property type="project" value="TreeGrafter"/>
</dbReference>
<dbReference type="Pfam" id="PF00441">
    <property type="entry name" value="Acyl-CoA_dh_1"/>
    <property type="match status" value="1"/>
</dbReference>
<keyword evidence="5 7" id="KW-0274">FAD</keyword>
<organism evidence="11 12">
    <name type="scientific">Nocardia macrotermitis</name>
    <dbReference type="NCBI Taxonomy" id="2585198"/>
    <lineage>
        <taxon>Bacteria</taxon>
        <taxon>Bacillati</taxon>
        <taxon>Actinomycetota</taxon>
        <taxon>Actinomycetes</taxon>
        <taxon>Mycobacteriales</taxon>
        <taxon>Nocardiaceae</taxon>
        <taxon>Nocardia</taxon>
    </lineage>
</organism>
<dbReference type="InterPro" id="IPR006089">
    <property type="entry name" value="Acyl-CoA_DH_CS"/>
</dbReference>
<comment type="similarity">
    <text evidence="2 7">Belongs to the acyl-CoA dehydrogenase family.</text>
</comment>
<evidence type="ECO:0000259" key="9">
    <source>
        <dbReference type="Pfam" id="PF02770"/>
    </source>
</evidence>
<dbReference type="EC" id="1.3.8.3" evidence="11"/>
<evidence type="ECO:0000313" key="11">
    <source>
        <dbReference type="EMBL" id="MQY17143.1"/>
    </source>
</evidence>
<dbReference type="GO" id="GO:0033539">
    <property type="term" value="P:fatty acid beta-oxidation using acyl-CoA dehydrogenase"/>
    <property type="evidence" value="ECO:0007669"/>
    <property type="project" value="TreeGrafter"/>
</dbReference>
<keyword evidence="12" id="KW-1185">Reference proteome</keyword>
<dbReference type="InterPro" id="IPR046373">
    <property type="entry name" value="Acyl-CoA_Oxase/DH_mid-dom_sf"/>
</dbReference>
<evidence type="ECO:0000256" key="6">
    <source>
        <dbReference type="ARBA" id="ARBA00023002"/>
    </source>
</evidence>
<dbReference type="GO" id="GO:0033734">
    <property type="term" value="F:(R)-benzylsuccinyl-CoA dehydrogenase activity"/>
    <property type="evidence" value="ECO:0007669"/>
    <property type="project" value="UniProtKB-EC"/>
</dbReference>
<dbReference type="Proteomes" id="UP000438448">
    <property type="component" value="Unassembled WGS sequence"/>
</dbReference>
<sequence>MVARTLLDRSALTIVRSIGTNRTDTERMTPVTELVDKTSEFVREHVIPIEREIVVGGRVMDDALRLDLQKKAKEAGVFGPLSAPEYGGLGLDTRAQAQVLEAAGASLIGPLAVNAWAPDDGNIHLLAHVADAEQRERYLAPLASGEVRSAIAMTEPAPGAGSDPRMLRTVAEETDAGWIINGAKHFTTGAQGAAFVICVARTPDGPTMFLVDRDNPGLRVGRRMPTLDHSSAPGGHCEVEFADCEVPDSAVLGTVGHGLELAAVRLAPSRLTFCMNWLGLAVRAQQLTVDHVVRRTAFGAPIAEHGLAQGLIADSEIDIAAARGLIRTAATTIDTEGAVSAQARHETSIAKTFVSEAVWRVLDRAVQLHGGLGVCEDHLVARFLVEARAFRIYEGPSEVLRWSIARRALRGPR</sequence>
<evidence type="ECO:0000259" key="10">
    <source>
        <dbReference type="Pfam" id="PF02771"/>
    </source>
</evidence>
<comment type="caution">
    <text evidence="11">The sequence shown here is derived from an EMBL/GenBank/DDBJ whole genome shotgun (WGS) entry which is preliminary data.</text>
</comment>
<evidence type="ECO:0000256" key="3">
    <source>
        <dbReference type="ARBA" id="ARBA00011738"/>
    </source>
</evidence>
<dbReference type="Gene3D" id="2.40.110.10">
    <property type="entry name" value="Butyryl-CoA Dehydrogenase, subunit A, domain 2"/>
    <property type="match status" value="1"/>
</dbReference>
<reference evidence="11 12" key="1">
    <citation type="submission" date="2019-10" db="EMBL/GenBank/DDBJ databases">
        <title>Nocardia macrotermitis sp. nov. and Nocardia aurantia sp. nov., isolated from the gut of fungus growing-termite Macrotermes natalensis.</title>
        <authorList>
            <person name="Benndorf R."/>
            <person name="Schwitalla J."/>
            <person name="Martin K."/>
            <person name="De Beer W."/>
            <person name="Kaster A.-K."/>
            <person name="Vollmers J."/>
            <person name="Poulsen M."/>
            <person name="Beemelmanns C."/>
        </authorList>
    </citation>
    <scope>NUCLEOTIDE SEQUENCE [LARGE SCALE GENOMIC DNA]</scope>
    <source>
        <strain evidence="11 12">RB20</strain>
    </source>
</reference>
<evidence type="ECO:0000256" key="4">
    <source>
        <dbReference type="ARBA" id="ARBA00022630"/>
    </source>
</evidence>
<proteinExistence type="inferred from homology"/>
<dbReference type="InterPro" id="IPR009100">
    <property type="entry name" value="AcylCoA_DH/oxidase_NM_dom_sf"/>
</dbReference>
<accession>A0A7K0CUS8</accession>
<comment type="subunit">
    <text evidence="3">Homodimer.</text>
</comment>
<dbReference type="PROSITE" id="PS00073">
    <property type="entry name" value="ACYL_COA_DH_2"/>
    <property type="match status" value="1"/>
</dbReference>
<evidence type="ECO:0000256" key="5">
    <source>
        <dbReference type="ARBA" id="ARBA00022827"/>
    </source>
</evidence>
<dbReference type="PANTHER" id="PTHR48083">
    <property type="entry name" value="MEDIUM-CHAIN SPECIFIC ACYL-COA DEHYDROGENASE, MITOCHONDRIAL-RELATED"/>
    <property type="match status" value="1"/>
</dbReference>
<dbReference type="InterPro" id="IPR037069">
    <property type="entry name" value="AcylCoA_DH/ox_N_sf"/>
</dbReference>
<comment type="cofactor">
    <cofactor evidence="1 7">
        <name>FAD</name>
        <dbReference type="ChEBI" id="CHEBI:57692"/>
    </cofactor>
</comment>